<name>A0A0P7WA05_SCLFO</name>
<gene>
    <name evidence="4" type="ORF">Z043_124479</name>
</gene>
<feature type="transmembrane region" description="Helical" evidence="2">
    <location>
        <begin position="72"/>
        <end position="99"/>
    </location>
</feature>
<dbReference type="PANTHER" id="PTHR47633">
    <property type="entry name" value="IMMUNOGLOBULIN"/>
    <property type="match status" value="1"/>
</dbReference>
<reference evidence="4 5" key="1">
    <citation type="submission" date="2015-08" db="EMBL/GenBank/DDBJ databases">
        <title>The genome of the Asian arowana (Scleropages formosus).</title>
        <authorList>
            <person name="Tan M.H."/>
            <person name="Gan H.M."/>
            <person name="Croft L.J."/>
            <person name="Austin C.M."/>
        </authorList>
    </citation>
    <scope>NUCLEOTIDE SEQUENCE [LARGE SCALE GENOMIC DNA]</scope>
    <source>
        <strain evidence="4">Aro1</strain>
    </source>
</reference>
<dbReference type="Proteomes" id="UP000034805">
    <property type="component" value="Unassembled WGS sequence"/>
</dbReference>
<proteinExistence type="predicted"/>
<dbReference type="Pfam" id="PF07679">
    <property type="entry name" value="I-set"/>
    <property type="match status" value="2"/>
</dbReference>
<dbReference type="PROSITE" id="PS50835">
    <property type="entry name" value="IG_LIKE"/>
    <property type="match status" value="2"/>
</dbReference>
<feature type="region of interest" description="Disordered" evidence="1">
    <location>
        <begin position="166"/>
        <end position="244"/>
    </location>
</feature>
<keyword evidence="2" id="KW-1133">Transmembrane helix</keyword>
<evidence type="ECO:0000256" key="1">
    <source>
        <dbReference type="SAM" id="MobiDB-lite"/>
    </source>
</evidence>
<dbReference type="SUPFAM" id="SSF48726">
    <property type="entry name" value="Immunoglobulin"/>
    <property type="match status" value="2"/>
</dbReference>
<evidence type="ECO:0000313" key="4">
    <source>
        <dbReference type="EMBL" id="KPP57768.1"/>
    </source>
</evidence>
<dbReference type="EMBL" id="JARO02015470">
    <property type="protein sequence ID" value="KPP57768.1"/>
    <property type="molecule type" value="Genomic_DNA"/>
</dbReference>
<dbReference type="InterPro" id="IPR013783">
    <property type="entry name" value="Ig-like_fold"/>
</dbReference>
<feature type="compositionally biased region" description="Pro residues" evidence="1">
    <location>
        <begin position="452"/>
        <end position="471"/>
    </location>
</feature>
<dbReference type="Gene3D" id="2.60.40.10">
    <property type="entry name" value="Immunoglobulins"/>
    <property type="match status" value="2"/>
</dbReference>
<dbReference type="InterPro" id="IPR013098">
    <property type="entry name" value="Ig_I-set"/>
</dbReference>
<feature type="domain" description="Ig-like" evidence="3">
    <location>
        <begin position="335"/>
        <end position="433"/>
    </location>
</feature>
<keyword evidence="2" id="KW-0812">Transmembrane</keyword>
<evidence type="ECO:0000256" key="2">
    <source>
        <dbReference type="SAM" id="Phobius"/>
    </source>
</evidence>
<dbReference type="InterPro" id="IPR003599">
    <property type="entry name" value="Ig_sub"/>
</dbReference>
<protein>
    <recommendedName>
        <fullName evidence="3">Ig-like domain-containing protein</fullName>
    </recommendedName>
</protein>
<dbReference type="AlphaFoldDB" id="A0A0P7WA05"/>
<sequence>MQPHGVLTGSGDPTSLAGDEFQVLTTIVSRSTWTQSPPIRTISTVSTFSTVSSFSAVFTMSTMSIISTVSTFIAISIVSTFSTIFTIQLAIVHTLWLLFRSLRIVCRWFCEGRELHHCPDIQISRDRDLHALVIAEAFEDDTGRYTCVASNCLGADNTSAEVYIEGVSSSDSEGEGQVSKSKPGAMAQTSLSTLERGGPSVTISDHELYTPRASLYDAEQRRRQRARHMRKAGEPSPRSCDSTGHTWTRGLGPAPPTAFLFPHLVTPCDNSHSVLPGQKKTTSMSLTIHSASPRRPETSPHRSSLIQTLSQPLHHRVTVQSPVSSVVLGGGTAPPVFTKLLQDARAHEGQVVVLECRVRGTPPLQVHWFREGQQIQDSPDFRILQKKPRSAAEPEEICTLVIAETFPEDGGLFTCTATNRFGSSSSAAQLTIQPASEDASANGVSADEGASFPPPPPPAEIGLPEAPPTPPGAQRLHVNELEMWPSVAALQPVQIIPSQTQVRETPGRWALADPPPDEAPPPKNDPPLPTRPKPKL</sequence>
<feature type="compositionally biased region" description="Low complexity" evidence="1">
    <location>
        <begin position="166"/>
        <end position="179"/>
    </location>
</feature>
<dbReference type="FunFam" id="2.60.40.10:FF:000256">
    <property type="entry name" value="myopalladin isoform X1"/>
    <property type="match status" value="1"/>
</dbReference>
<organism evidence="4 5">
    <name type="scientific">Scleropages formosus</name>
    <name type="common">Asian bonytongue</name>
    <name type="synonym">Osteoglossum formosum</name>
    <dbReference type="NCBI Taxonomy" id="113540"/>
    <lineage>
        <taxon>Eukaryota</taxon>
        <taxon>Metazoa</taxon>
        <taxon>Chordata</taxon>
        <taxon>Craniata</taxon>
        <taxon>Vertebrata</taxon>
        <taxon>Euteleostomi</taxon>
        <taxon>Actinopterygii</taxon>
        <taxon>Neopterygii</taxon>
        <taxon>Teleostei</taxon>
        <taxon>Osteoglossocephala</taxon>
        <taxon>Osteoglossomorpha</taxon>
        <taxon>Osteoglossiformes</taxon>
        <taxon>Osteoglossidae</taxon>
        <taxon>Scleropages</taxon>
    </lineage>
</organism>
<dbReference type="SMART" id="SM00408">
    <property type="entry name" value="IGc2"/>
    <property type="match status" value="1"/>
</dbReference>
<dbReference type="InterPro" id="IPR036179">
    <property type="entry name" value="Ig-like_dom_sf"/>
</dbReference>
<keyword evidence="2" id="KW-0472">Membrane</keyword>
<comment type="caution">
    <text evidence="4">The sequence shown here is derived from an EMBL/GenBank/DDBJ whole genome shotgun (WGS) entry which is preliminary data.</text>
</comment>
<feature type="compositionally biased region" description="Pro residues" evidence="1">
    <location>
        <begin position="513"/>
        <end position="536"/>
    </location>
</feature>
<dbReference type="InterPro" id="IPR003598">
    <property type="entry name" value="Ig_sub2"/>
</dbReference>
<feature type="domain" description="Ig-like" evidence="3">
    <location>
        <begin position="107"/>
        <end position="165"/>
    </location>
</feature>
<evidence type="ECO:0000313" key="5">
    <source>
        <dbReference type="Proteomes" id="UP000034805"/>
    </source>
</evidence>
<dbReference type="InterPro" id="IPR007110">
    <property type="entry name" value="Ig-like_dom"/>
</dbReference>
<dbReference type="SMART" id="SM00409">
    <property type="entry name" value="IG"/>
    <property type="match status" value="2"/>
</dbReference>
<feature type="region of interest" description="Disordered" evidence="1">
    <location>
        <begin position="434"/>
        <end position="474"/>
    </location>
</feature>
<dbReference type="PANTHER" id="PTHR47633:SF10">
    <property type="entry name" value="PALLADIN, CYTOSKELETAL ASSOCIATED PROTEIN"/>
    <property type="match status" value="1"/>
</dbReference>
<feature type="region of interest" description="Disordered" evidence="1">
    <location>
        <begin position="495"/>
        <end position="536"/>
    </location>
</feature>
<accession>A0A0P7WA05</accession>
<dbReference type="GO" id="GO:0004672">
    <property type="term" value="F:protein kinase activity"/>
    <property type="evidence" value="ECO:0007669"/>
    <property type="project" value="TreeGrafter"/>
</dbReference>
<evidence type="ECO:0000259" key="3">
    <source>
        <dbReference type="PROSITE" id="PS50835"/>
    </source>
</evidence>